<evidence type="ECO:0000259" key="3">
    <source>
        <dbReference type="Pfam" id="PF10241"/>
    </source>
</evidence>
<dbReference type="KEGG" id="dmo:Dmoj_GI12256"/>
<gene>
    <name evidence="4" type="primary">Dmoj\GI12256</name>
    <name evidence="4" type="ORF">Dmoj_GI12256</name>
</gene>
<feature type="region of interest" description="Disordered" evidence="2">
    <location>
        <begin position="1"/>
        <end position="20"/>
    </location>
</feature>
<keyword evidence="5" id="KW-1185">Reference proteome</keyword>
<dbReference type="InterPro" id="IPR039843">
    <property type="entry name" value="KXD1-like"/>
</dbReference>
<proteinExistence type="inferred from homology"/>
<dbReference type="EMBL" id="CH933809">
    <property type="protein sequence ID" value="EDW18142.1"/>
    <property type="molecule type" value="Genomic_DNA"/>
</dbReference>
<dbReference type="InParanoid" id="B4L0R5"/>
<dbReference type="Proteomes" id="UP000009192">
    <property type="component" value="Unassembled WGS sequence"/>
</dbReference>
<dbReference type="eggNOG" id="KOG3443">
    <property type="taxonomic scope" value="Eukaryota"/>
</dbReference>
<comment type="similarity">
    <text evidence="1">Belongs to the KXD1 family.</text>
</comment>
<dbReference type="PANTHER" id="PTHR13511">
    <property type="entry name" value="KXDL MOTIF-CONTAINING PROTEIN 1"/>
    <property type="match status" value="1"/>
</dbReference>
<feature type="region of interest" description="Disordered" evidence="2">
    <location>
        <begin position="132"/>
        <end position="170"/>
    </location>
</feature>
<dbReference type="OMA" id="FKRHVKL"/>
<sequence>MSEIKATDIAEDNADTTPDLESFNGYEFNNYTAAESFIQGLSGMVNQSDVETMIRAQKQMLQRFEKTNEMLLNCNALSQSRLKNASEDFKRHVKLLSEMKKDLDYIFRKVRIIKQKLQQQYPAIYAEVQPQRSSLAEEAEDETEAAKAAQLAESSQPKPTAEPAPKKSGATIEYVQMQEAIENGIVEIENELIKRVCSVETANPNDSSDCTSEDTG</sequence>
<name>B4L0R5_DROMO</name>
<dbReference type="GO" id="GO:0099078">
    <property type="term" value="C:BORC complex"/>
    <property type="evidence" value="ECO:0007669"/>
    <property type="project" value="TreeGrafter"/>
</dbReference>
<dbReference type="PhylomeDB" id="B4L0R5"/>
<evidence type="ECO:0000256" key="2">
    <source>
        <dbReference type="SAM" id="MobiDB-lite"/>
    </source>
</evidence>
<accession>B4L0R5</accession>
<dbReference type="Pfam" id="PF10241">
    <property type="entry name" value="KxDL"/>
    <property type="match status" value="1"/>
</dbReference>
<dbReference type="FunCoup" id="B4L0R5">
    <property type="interactions" value="134"/>
</dbReference>
<dbReference type="SMR" id="B4L0R5"/>
<dbReference type="GO" id="GO:0032418">
    <property type="term" value="P:lysosome localization"/>
    <property type="evidence" value="ECO:0007669"/>
    <property type="project" value="TreeGrafter"/>
</dbReference>
<dbReference type="HOGENOM" id="CLU_094353_0_0_1"/>
<dbReference type="InterPro" id="IPR019371">
    <property type="entry name" value="KxDL_dom"/>
</dbReference>
<organism evidence="4 5">
    <name type="scientific">Drosophila mojavensis</name>
    <name type="common">Fruit fly</name>
    <dbReference type="NCBI Taxonomy" id="7230"/>
    <lineage>
        <taxon>Eukaryota</taxon>
        <taxon>Metazoa</taxon>
        <taxon>Ecdysozoa</taxon>
        <taxon>Arthropoda</taxon>
        <taxon>Hexapoda</taxon>
        <taxon>Insecta</taxon>
        <taxon>Pterygota</taxon>
        <taxon>Neoptera</taxon>
        <taxon>Endopterygota</taxon>
        <taxon>Diptera</taxon>
        <taxon>Brachycera</taxon>
        <taxon>Muscomorpha</taxon>
        <taxon>Ephydroidea</taxon>
        <taxon>Drosophilidae</taxon>
        <taxon>Drosophila</taxon>
    </lineage>
</organism>
<dbReference type="AlphaFoldDB" id="B4L0R5"/>
<dbReference type="PANTHER" id="PTHR13511:SF0">
    <property type="entry name" value="KXDL MOTIF-CONTAINING PROTEIN 1"/>
    <property type="match status" value="1"/>
</dbReference>
<reference evidence="4 5" key="1">
    <citation type="journal article" date="2007" name="Nature">
        <title>Evolution of genes and genomes on the Drosophila phylogeny.</title>
        <authorList>
            <consortium name="Drosophila 12 Genomes Consortium"/>
            <person name="Clark A.G."/>
            <person name="Eisen M.B."/>
            <person name="Smith D.R."/>
            <person name="Bergman C.M."/>
            <person name="Oliver B."/>
            <person name="Markow T.A."/>
            <person name="Kaufman T.C."/>
            <person name="Kellis M."/>
            <person name="Gelbart W."/>
            <person name="Iyer V.N."/>
            <person name="Pollard D.A."/>
            <person name="Sackton T.B."/>
            <person name="Larracuente A.M."/>
            <person name="Singh N.D."/>
            <person name="Abad J.P."/>
            <person name="Abt D.N."/>
            <person name="Adryan B."/>
            <person name="Aguade M."/>
            <person name="Akashi H."/>
            <person name="Anderson W.W."/>
            <person name="Aquadro C.F."/>
            <person name="Ardell D.H."/>
            <person name="Arguello R."/>
            <person name="Artieri C.G."/>
            <person name="Barbash D.A."/>
            <person name="Barker D."/>
            <person name="Barsanti P."/>
            <person name="Batterham P."/>
            <person name="Batzoglou S."/>
            <person name="Begun D."/>
            <person name="Bhutkar A."/>
            <person name="Blanco E."/>
            <person name="Bosak S.A."/>
            <person name="Bradley R.K."/>
            <person name="Brand A.D."/>
            <person name="Brent M.R."/>
            <person name="Brooks A.N."/>
            <person name="Brown R.H."/>
            <person name="Butlin R.K."/>
            <person name="Caggese C."/>
            <person name="Calvi B.R."/>
            <person name="Bernardo de Carvalho A."/>
            <person name="Caspi A."/>
            <person name="Castrezana S."/>
            <person name="Celniker S.E."/>
            <person name="Chang J.L."/>
            <person name="Chapple C."/>
            <person name="Chatterji S."/>
            <person name="Chinwalla A."/>
            <person name="Civetta A."/>
            <person name="Clifton S.W."/>
            <person name="Comeron J.M."/>
            <person name="Costello J.C."/>
            <person name="Coyne J.A."/>
            <person name="Daub J."/>
            <person name="David R.G."/>
            <person name="Delcher A.L."/>
            <person name="Delehaunty K."/>
            <person name="Do C.B."/>
            <person name="Ebling H."/>
            <person name="Edwards K."/>
            <person name="Eickbush T."/>
            <person name="Evans J.D."/>
            <person name="Filipski A."/>
            <person name="Findeiss S."/>
            <person name="Freyhult E."/>
            <person name="Fulton L."/>
            <person name="Fulton R."/>
            <person name="Garcia A.C."/>
            <person name="Gardiner A."/>
            <person name="Garfield D.A."/>
            <person name="Garvin B.E."/>
            <person name="Gibson G."/>
            <person name="Gilbert D."/>
            <person name="Gnerre S."/>
            <person name="Godfrey J."/>
            <person name="Good R."/>
            <person name="Gotea V."/>
            <person name="Gravely B."/>
            <person name="Greenberg A.J."/>
            <person name="Griffiths-Jones S."/>
            <person name="Gross S."/>
            <person name="Guigo R."/>
            <person name="Gustafson E.A."/>
            <person name="Haerty W."/>
            <person name="Hahn M.W."/>
            <person name="Halligan D.L."/>
            <person name="Halpern A.L."/>
            <person name="Halter G.M."/>
            <person name="Han M.V."/>
            <person name="Heger A."/>
            <person name="Hillier L."/>
            <person name="Hinrichs A.S."/>
            <person name="Holmes I."/>
            <person name="Hoskins R.A."/>
            <person name="Hubisz M.J."/>
            <person name="Hultmark D."/>
            <person name="Huntley M.A."/>
            <person name="Jaffe D.B."/>
            <person name="Jagadeeshan S."/>
            <person name="Jeck W.R."/>
            <person name="Johnson J."/>
            <person name="Jones C.D."/>
            <person name="Jordan W.C."/>
            <person name="Karpen G.H."/>
            <person name="Kataoka E."/>
            <person name="Keightley P.D."/>
            <person name="Kheradpour P."/>
            <person name="Kirkness E.F."/>
            <person name="Koerich L.B."/>
            <person name="Kristiansen K."/>
            <person name="Kudrna D."/>
            <person name="Kulathinal R.J."/>
            <person name="Kumar S."/>
            <person name="Kwok R."/>
            <person name="Lander E."/>
            <person name="Langley C.H."/>
            <person name="Lapoint R."/>
            <person name="Lazzaro B.P."/>
            <person name="Lee S.J."/>
            <person name="Levesque L."/>
            <person name="Li R."/>
            <person name="Lin C.F."/>
            <person name="Lin M.F."/>
            <person name="Lindblad-Toh K."/>
            <person name="Llopart A."/>
            <person name="Long M."/>
            <person name="Low L."/>
            <person name="Lozovsky E."/>
            <person name="Lu J."/>
            <person name="Luo M."/>
            <person name="Machado C.A."/>
            <person name="Makalowski W."/>
            <person name="Marzo M."/>
            <person name="Matsuda M."/>
            <person name="Matzkin L."/>
            <person name="McAllister B."/>
            <person name="McBride C.S."/>
            <person name="McKernan B."/>
            <person name="McKernan K."/>
            <person name="Mendez-Lago M."/>
            <person name="Minx P."/>
            <person name="Mollenhauer M.U."/>
            <person name="Montooth K."/>
            <person name="Mount S.M."/>
            <person name="Mu X."/>
            <person name="Myers E."/>
            <person name="Negre B."/>
            <person name="Newfeld S."/>
            <person name="Nielsen R."/>
            <person name="Noor M.A."/>
            <person name="O'Grady P."/>
            <person name="Pachter L."/>
            <person name="Papaceit M."/>
            <person name="Parisi M.J."/>
            <person name="Parisi M."/>
            <person name="Parts L."/>
            <person name="Pedersen J.S."/>
            <person name="Pesole G."/>
            <person name="Phillippy A.M."/>
            <person name="Ponting C.P."/>
            <person name="Pop M."/>
            <person name="Porcelli D."/>
            <person name="Powell J.R."/>
            <person name="Prohaska S."/>
            <person name="Pruitt K."/>
            <person name="Puig M."/>
            <person name="Quesneville H."/>
            <person name="Ram K.R."/>
            <person name="Rand D."/>
            <person name="Rasmussen M.D."/>
            <person name="Reed L.K."/>
            <person name="Reenan R."/>
            <person name="Reily A."/>
            <person name="Remington K.A."/>
            <person name="Rieger T.T."/>
            <person name="Ritchie M.G."/>
            <person name="Robin C."/>
            <person name="Rogers Y.H."/>
            <person name="Rohde C."/>
            <person name="Rozas J."/>
            <person name="Rubenfield M.J."/>
            <person name="Ruiz A."/>
            <person name="Russo S."/>
            <person name="Salzberg S.L."/>
            <person name="Sanchez-Gracia A."/>
            <person name="Saranga D.J."/>
            <person name="Sato H."/>
            <person name="Schaeffer S.W."/>
            <person name="Schatz M.C."/>
            <person name="Schlenke T."/>
            <person name="Schwartz R."/>
            <person name="Segarra C."/>
            <person name="Singh R.S."/>
            <person name="Sirot L."/>
            <person name="Sirota M."/>
            <person name="Sisneros N.B."/>
            <person name="Smith C.D."/>
            <person name="Smith T.F."/>
            <person name="Spieth J."/>
            <person name="Stage D.E."/>
            <person name="Stark A."/>
            <person name="Stephan W."/>
            <person name="Strausberg R.L."/>
            <person name="Strempel S."/>
            <person name="Sturgill D."/>
            <person name="Sutton G."/>
            <person name="Sutton G.G."/>
            <person name="Tao W."/>
            <person name="Teichmann S."/>
            <person name="Tobari Y.N."/>
            <person name="Tomimura Y."/>
            <person name="Tsolas J.M."/>
            <person name="Valente V.L."/>
            <person name="Venter E."/>
            <person name="Venter J.C."/>
            <person name="Vicario S."/>
            <person name="Vieira F.G."/>
            <person name="Vilella A.J."/>
            <person name="Villasante A."/>
            <person name="Walenz B."/>
            <person name="Wang J."/>
            <person name="Wasserman M."/>
            <person name="Watts T."/>
            <person name="Wilson D."/>
            <person name="Wilson R.K."/>
            <person name="Wing R.A."/>
            <person name="Wolfner M.F."/>
            <person name="Wong A."/>
            <person name="Wong G.K."/>
            <person name="Wu C.I."/>
            <person name="Wu G."/>
            <person name="Yamamoto D."/>
            <person name="Yang H.P."/>
            <person name="Yang S.P."/>
            <person name="Yorke J.A."/>
            <person name="Yoshida K."/>
            <person name="Zdobnov E."/>
            <person name="Zhang P."/>
            <person name="Zhang Y."/>
            <person name="Zimin A.V."/>
            <person name="Baldwin J."/>
            <person name="Abdouelleil A."/>
            <person name="Abdulkadir J."/>
            <person name="Abebe A."/>
            <person name="Abera B."/>
            <person name="Abreu J."/>
            <person name="Acer S.C."/>
            <person name="Aftuck L."/>
            <person name="Alexander A."/>
            <person name="An P."/>
            <person name="Anderson E."/>
            <person name="Anderson S."/>
            <person name="Arachi H."/>
            <person name="Azer M."/>
            <person name="Bachantsang P."/>
            <person name="Barry A."/>
            <person name="Bayul T."/>
            <person name="Berlin A."/>
            <person name="Bessette D."/>
            <person name="Bloom T."/>
            <person name="Blye J."/>
            <person name="Boguslavskiy L."/>
            <person name="Bonnet C."/>
            <person name="Boukhgalter B."/>
            <person name="Bourzgui I."/>
            <person name="Brown A."/>
            <person name="Cahill P."/>
            <person name="Channer S."/>
            <person name="Cheshatsang Y."/>
            <person name="Chuda L."/>
            <person name="Citroen M."/>
            <person name="Collymore A."/>
            <person name="Cooke P."/>
            <person name="Costello M."/>
            <person name="D'Aco K."/>
            <person name="Daza R."/>
            <person name="De Haan G."/>
            <person name="DeGray S."/>
            <person name="DeMaso C."/>
            <person name="Dhargay N."/>
            <person name="Dooley K."/>
            <person name="Dooley E."/>
            <person name="Doricent M."/>
            <person name="Dorje P."/>
            <person name="Dorjee K."/>
            <person name="Dupes A."/>
            <person name="Elong R."/>
            <person name="Falk J."/>
            <person name="Farina A."/>
            <person name="Faro S."/>
            <person name="Ferguson D."/>
            <person name="Fisher S."/>
            <person name="Foley C.D."/>
            <person name="Franke A."/>
            <person name="Friedrich D."/>
            <person name="Gadbois L."/>
            <person name="Gearin G."/>
            <person name="Gearin C.R."/>
            <person name="Giannoukos G."/>
            <person name="Goode T."/>
            <person name="Graham J."/>
            <person name="Grandbois E."/>
            <person name="Grewal S."/>
            <person name="Gyaltsen K."/>
            <person name="Hafez N."/>
            <person name="Hagos B."/>
            <person name="Hall J."/>
            <person name="Henson C."/>
            <person name="Hollinger A."/>
            <person name="Honan T."/>
            <person name="Huard M.D."/>
            <person name="Hughes L."/>
            <person name="Hurhula B."/>
            <person name="Husby M.E."/>
            <person name="Kamat A."/>
            <person name="Kanga B."/>
            <person name="Kashin S."/>
            <person name="Khazanovich D."/>
            <person name="Kisner P."/>
            <person name="Lance K."/>
            <person name="Lara M."/>
            <person name="Lee W."/>
            <person name="Lennon N."/>
            <person name="Letendre F."/>
            <person name="LeVine R."/>
            <person name="Lipovsky A."/>
            <person name="Liu X."/>
            <person name="Liu J."/>
            <person name="Liu S."/>
            <person name="Lokyitsang T."/>
            <person name="Lokyitsang Y."/>
            <person name="Lubonja R."/>
            <person name="Lui A."/>
            <person name="MacDonald P."/>
            <person name="Magnisalis V."/>
            <person name="Maru K."/>
            <person name="Matthews C."/>
            <person name="McCusker W."/>
            <person name="McDonough S."/>
            <person name="Mehta T."/>
            <person name="Meldrim J."/>
            <person name="Meneus L."/>
            <person name="Mihai O."/>
            <person name="Mihalev A."/>
            <person name="Mihova T."/>
            <person name="Mittelman R."/>
            <person name="Mlenga V."/>
            <person name="Montmayeur A."/>
            <person name="Mulrain L."/>
            <person name="Navidi A."/>
            <person name="Naylor J."/>
            <person name="Negash T."/>
            <person name="Nguyen T."/>
            <person name="Nguyen N."/>
            <person name="Nicol R."/>
            <person name="Norbu C."/>
            <person name="Norbu N."/>
            <person name="Novod N."/>
            <person name="O'Neill B."/>
            <person name="Osman S."/>
            <person name="Markiewicz E."/>
            <person name="Oyono O.L."/>
            <person name="Patti C."/>
            <person name="Phunkhang P."/>
            <person name="Pierre F."/>
            <person name="Priest M."/>
            <person name="Raghuraman S."/>
            <person name="Rege F."/>
            <person name="Reyes R."/>
            <person name="Rise C."/>
            <person name="Rogov P."/>
            <person name="Ross K."/>
            <person name="Ryan E."/>
            <person name="Settipalli S."/>
            <person name="Shea T."/>
            <person name="Sherpa N."/>
            <person name="Shi L."/>
            <person name="Shih D."/>
            <person name="Sparrow T."/>
            <person name="Spaulding J."/>
            <person name="Stalker J."/>
            <person name="Stange-Thomann N."/>
            <person name="Stavropoulos S."/>
            <person name="Stone C."/>
            <person name="Strader C."/>
            <person name="Tesfaye S."/>
            <person name="Thomson T."/>
            <person name="Thoulutsang Y."/>
            <person name="Thoulutsang D."/>
            <person name="Topham K."/>
            <person name="Topping I."/>
            <person name="Tsamla T."/>
            <person name="Vassiliev H."/>
            <person name="Vo A."/>
            <person name="Wangchuk T."/>
            <person name="Wangdi T."/>
            <person name="Weiand M."/>
            <person name="Wilkinson J."/>
            <person name="Wilson A."/>
            <person name="Yadav S."/>
            <person name="Young G."/>
            <person name="Yu Q."/>
            <person name="Zembek L."/>
            <person name="Zhong D."/>
            <person name="Zimmer A."/>
            <person name="Zwirko Z."/>
            <person name="Jaffe D.B."/>
            <person name="Alvarez P."/>
            <person name="Brockman W."/>
            <person name="Butler J."/>
            <person name="Chin C."/>
            <person name="Gnerre S."/>
            <person name="Grabherr M."/>
            <person name="Kleber M."/>
            <person name="Mauceli E."/>
            <person name="MacCallum I."/>
        </authorList>
    </citation>
    <scope>NUCLEOTIDE SEQUENCE [LARGE SCALE GENOMIC DNA]</scope>
    <source>
        <strain evidence="5">Tucson 15081-1352.22</strain>
    </source>
</reference>
<feature type="domain" description="KxDL" evidence="3">
    <location>
        <begin position="41"/>
        <end position="125"/>
    </location>
</feature>
<protein>
    <recommendedName>
        <fullName evidence="3">KxDL domain-containing protein</fullName>
    </recommendedName>
</protein>
<evidence type="ECO:0000313" key="4">
    <source>
        <dbReference type="EMBL" id="EDW18142.1"/>
    </source>
</evidence>
<evidence type="ECO:0000313" key="5">
    <source>
        <dbReference type="Proteomes" id="UP000009192"/>
    </source>
</evidence>
<evidence type="ECO:0000256" key="1">
    <source>
        <dbReference type="ARBA" id="ARBA00005913"/>
    </source>
</evidence>
<dbReference type="OrthoDB" id="10258877at2759"/>